<proteinExistence type="predicted"/>
<dbReference type="InterPro" id="IPR021315">
    <property type="entry name" value="Gap/Sap"/>
</dbReference>
<organism evidence="2 3">
    <name type="scientific">Kineothrix sedimenti</name>
    <dbReference type="NCBI Taxonomy" id="3123317"/>
    <lineage>
        <taxon>Bacteria</taxon>
        <taxon>Bacillati</taxon>
        <taxon>Bacillota</taxon>
        <taxon>Clostridia</taxon>
        <taxon>Lachnospirales</taxon>
        <taxon>Lachnospiraceae</taxon>
        <taxon>Kineothrix</taxon>
    </lineage>
</organism>
<name>A0ABZ3EW24_9FIRM</name>
<evidence type="ECO:0000256" key="1">
    <source>
        <dbReference type="SAM" id="Phobius"/>
    </source>
</evidence>
<reference evidence="2 3" key="1">
    <citation type="submission" date="2024-02" db="EMBL/GenBank/DDBJ databases">
        <title>Bacterial strain from lacustrine sediment.</title>
        <authorList>
            <person name="Petit C."/>
            <person name="Fadhlaoui K."/>
        </authorList>
    </citation>
    <scope>NUCLEOTIDE SEQUENCE [LARGE SCALE GENOMIC DNA]</scope>
    <source>
        <strain evidence="2 3">IPX-CK</strain>
    </source>
</reference>
<evidence type="ECO:0000313" key="3">
    <source>
        <dbReference type="Proteomes" id="UP001451571"/>
    </source>
</evidence>
<keyword evidence="1" id="KW-1133">Transmembrane helix</keyword>
<dbReference type="Proteomes" id="UP001451571">
    <property type="component" value="Chromosome"/>
</dbReference>
<feature type="transmembrane region" description="Helical" evidence="1">
    <location>
        <begin position="136"/>
        <end position="162"/>
    </location>
</feature>
<feature type="transmembrane region" description="Helical" evidence="1">
    <location>
        <begin position="214"/>
        <end position="239"/>
    </location>
</feature>
<dbReference type="EMBL" id="CP146256">
    <property type="protein sequence ID" value="XAH74438.1"/>
    <property type="molecule type" value="Genomic_DNA"/>
</dbReference>
<keyword evidence="3" id="KW-1185">Reference proteome</keyword>
<sequence>MWGLLLSTIVTSAADSVNPIAITQQFVLQGMVKKPKHIWYFIIPTGLTNFIGGFLAYFGLVAFIGDLLGTLIQKYGRVIFTVELILGIAFLIAVCYLILGSQLKAMKEEFFCTAKSEANAEEQAAKKIKSVSPAALIALGTGATISELSTALPYFAFLAILLNYQLTFLQVTFILAVYNMIYTAPLMILYFIYKKSRSKFDRFYEIIKTQMTKWADILAPAIAGLIGVFLVFHSLSLLLK</sequence>
<keyword evidence="1" id="KW-0812">Transmembrane</keyword>
<feature type="transmembrane region" description="Helical" evidence="1">
    <location>
        <begin position="168"/>
        <end position="193"/>
    </location>
</feature>
<keyword evidence="1" id="KW-0472">Membrane</keyword>
<gene>
    <name evidence="2" type="ORF">V6984_01325</name>
</gene>
<accession>A0ABZ3EW24</accession>
<feature type="transmembrane region" description="Helical" evidence="1">
    <location>
        <begin position="38"/>
        <end position="58"/>
    </location>
</feature>
<dbReference type="Pfam" id="PF11139">
    <property type="entry name" value="SfLAP"/>
    <property type="match status" value="1"/>
</dbReference>
<feature type="transmembrane region" description="Helical" evidence="1">
    <location>
        <begin position="78"/>
        <end position="99"/>
    </location>
</feature>
<dbReference type="RefSeq" id="WP_342758030.1">
    <property type="nucleotide sequence ID" value="NZ_CP146256.1"/>
</dbReference>
<protein>
    <submittedName>
        <fullName evidence="2">GAP family protein</fullName>
    </submittedName>
</protein>
<evidence type="ECO:0000313" key="2">
    <source>
        <dbReference type="EMBL" id="XAH74438.1"/>
    </source>
</evidence>